<sequence>MKKLQDQRALAVAKRETDVYAQDMLNRGIANIHILATTAADPNLEQMLAPQPQPQIPDQPMEIENLGNQVEMYDFNPEEIPRVPAPNPLDPNYDPWWDDVRDYVQRYPIHEDVPMPNLGAYPGLDTLDPYFNNDAYIREILENPYPYQAPIPSYQEPAPQIPNSVLEPAPPMSAENVQELRTFGEEILESSERMRQVGERLVWKYDERNMDFWMNPYP</sequence>
<name>A0A9K3J8S5_HELAN</name>
<dbReference type="AlphaFoldDB" id="A0A9K3J8S5"/>
<comment type="caution">
    <text evidence="1">The sequence shown here is derived from an EMBL/GenBank/DDBJ whole genome shotgun (WGS) entry which is preliminary data.</text>
</comment>
<dbReference type="EMBL" id="MNCJ02000319">
    <property type="protein sequence ID" value="KAF5810347.1"/>
    <property type="molecule type" value="Genomic_DNA"/>
</dbReference>
<proteinExistence type="predicted"/>
<evidence type="ECO:0000313" key="2">
    <source>
        <dbReference type="Proteomes" id="UP000215914"/>
    </source>
</evidence>
<accession>A0A9K3J8S5</accession>
<reference evidence="1" key="1">
    <citation type="journal article" date="2017" name="Nature">
        <title>The sunflower genome provides insights into oil metabolism, flowering and Asterid evolution.</title>
        <authorList>
            <person name="Badouin H."/>
            <person name="Gouzy J."/>
            <person name="Grassa C.J."/>
            <person name="Murat F."/>
            <person name="Staton S.E."/>
            <person name="Cottret L."/>
            <person name="Lelandais-Briere C."/>
            <person name="Owens G.L."/>
            <person name="Carrere S."/>
            <person name="Mayjonade B."/>
            <person name="Legrand L."/>
            <person name="Gill N."/>
            <person name="Kane N.C."/>
            <person name="Bowers J.E."/>
            <person name="Hubner S."/>
            <person name="Bellec A."/>
            <person name="Berard A."/>
            <person name="Berges H."/>
            <person name="Blanchet N."/>
            <person name="Boniface M.C."/>
            <person name="Brunel D."/>
            <person name="Catrice O."/>
            <person name="Chaidir N."/>
            <person name="Claudel C."/>
            <person name="Donnadieu C."/>
            <person name="Faraut T."/>
            <person name="Fievet G."/>
            <person name="Helmstetter N."/>
            <person name="King M."/>
            <person name="Knapp S.J."/>
            <person name="Lai Z."/>
            <person name="Le Paslier M.C."/>
            <person name="Lippi Y."/>
            <person name="Lorenzon L."/>
            <person name="Mandel J.R."/>
            <person name="Marage G."/>
            <person name="Marchand G."/>
            <person name="Marquand E."/>
            <person name="Bret-Mestries E."/>
            <person name="Morien E."/>
            <person name="Nambeesan S."/>
            <person name="Nguyen T."/>
            <person name="Pegot-Espagnet P."/>
            <person name="Pouilly N."/>
            <person name="Raftis F."/>
            <person name="Sallet E."/>
            <person name="Schiex T."/>
            <person name="Thomas J."/>
            <person name="Vandecasteele C."/>
            <person name="Vares D."/>
            <person name="Vear F."/>
            <person name="Vautrin S."/>
            <person name="Crespi M."/>
            <person name="Mangin B."/>
            <person name="Burke J.M."/>
            <person name="Salse J."/>
            <person name="Munos S."/>
            <person name="Vincourt P."/>
            <person name="Rieseberg L.H."/>
            <person name="Langlade N.B."/>
        </authorList>
    </citation>
    <scope>NUCLEOTIDE SEQUENCE</scope>
    <source>
        <tissue evidence="1">Leaves</tissue>
    </source>
</reference>
<organism evidence="1 2">
    <name type="scientific">Helianthus annuus</name>
    <name type="common">Common sunflower</name>
    <dbReference type="NCBI Taxonomy" id="4232"/>
    <lineage>
        <taxon>Eukaryota</taxon>
        <taxon>Viridiplantae</taxon>
        <taxon>Streptophyta</taxon>
        <taxon>Embryophyta</taxon>
        <taxon>Tracheophyta</taxon>
        <taxon>Spermatophyta</taxon>
        <taxon>Magnoliopsida</taxon>
        <taxon>eudicotyledons</taxon>
        <taxon>Gunneridae</taxon>
        <taxon>Pentapetalae</taxon>
        <taxon>asterids</taxon>
        <taxon>campanulids</taxon>
        <taxon>Asterales</taxon>
        <taxon>Asteraceae</taxon>
        <taxon>Asteroideae</taxon>
        <taxon>Heliantheae alliance</taxon>
        <taxon>Heliantheae</taxon>
        <taxon>Helianthus</taxon>
    </lineage>
</organism>
<reference evidence="1" key="2">
    <citation type="submission" date="2020-06" db="EMBL/GenBank/DDBJ databases">
        <title>Helianthus annuus Genome sequencing and assembly Release 2.</title>
        <authorList>
            <person name="Gouzy J."/>
            <person name="Langlade N."/>
            <person name="Munos S."/>
        </authorList>
    </citation>
    <scope>NUCLEOTIDE SEQUENCE</scope>
    <source>
        <tissue evidence="1">Leaves</tissue>
    </source>
</reference>
<dbReference type="Gramene" id="mRNA:HanXRQr2_Chr04g0168331">
    <property type="protein sequence ID" value="CDS:HanXRQr2_Chr04g0168331.1"/>
    <property type="gene ID" value="HanXRQr2_Chr04g0168331"/>
</dbReference>
<evidence type="ECO:0000313" key="1">
    <source>
        <dbReference type="EMBL" id="KAF5810347.1"/>
    </source>
</evidence>
<keyword evidence="2" id="KW-1185">Reference proteome</keyword>
<protein>
    <submittedName>
        <fullName evidence="1">Uncharacterized protein</fullName>
    </submittedName>
</protein>
<gene>
    <name evidence="1" type="ORF">HanXRQr2_Chr04g0168331</name>
</gene>
<dbReference type="Proteomes" id="UP000215914">
    <property type="component" value="Unassembled WGS sequence"/>
</dbReference>